<feature type="binding site" evidence="7">
    <location>
        <position position="180"/>
    </location>
    <ligand>
        <name>L-glutamate</name>
        <dbReference type="ChEBI" id="CHEBI:29985"/>
    </ligand>
</feature>
<comment type="similarity">
    <text evidence="7">Belongs to the class-I aminoacyl-tRNA synthetase family. GluQ subfamily.</text>
</comment>
<dbReference type="Pfam" id="PF00749">
    <property type="entry name" value="tRNA-synt_1c"/>
    <property type="match status" value="1"/>
</dbReference>
<dbReference type="NCBIfam" id="TIGR03838">
    <property type="entry name" value="queuosine_YadB"/>
    <property type="match status" value="1"/>
</dbReference>
<feature type="short sequence motif" description="'HIGH' region" evidence="7">
    <location>
        <begin position="13"/>
        <end position="23"/>
    </location>
</feature>
<dbReference type="InterPro" id="IPR049940">
    <property type="entry name" value="GluQ/Sye"/>
</dbReference>
<dbReference type="PANTHER" id="PTHR43311:SF1">
    <property type="entry name" value="GLUTAMYL-Q TRNA(ASP) SYNTHETASE"/>
    <property type="match status" value="1"/>
</dbReference>
<dbReference type="InterPro" id="IPR022380">
    <property type="entry name" value="Glu-Q_tRNA(Asp)_Synthase"/>
</dbReference>
<comment type="function">
    <text evidence="7">Catalyzes the tRNA-independent activation of glutamate in presence of ATP and the subsequent transfer of glutamate onto a tRNA(Asp). Glutamate is transferred on the 2-amino-5-(4,5-dihydroxy-2-cyclopenten-1-yl) moiety of the queuosine in the wobble position of the QUC anticodon.</text>
</comment>
<dbReference type="EC" id="6.1.1.-" evidence="7"/>
<evidence type="ECO:0000256" key="4">
    <source>
        <dbReference type="ARBA" id="ARBA00022833"/>
    </source>
</evidence>
<dbReference type="GO" id="GO:0006424">
    <property type="term" value="P:glutamyl-tRNA aminoacylation"/>
    <property type="evidence" value="ECO:0007669"/>
    <property type="project" value="InterPro"/>
</dbReference>
<evidence type="ECO:0000256" key="6">
    <source>
        <dbReference type="ARBA" id="ARBA00023146"/>
    </source>
</evidence>
<dbReference type="GO" id="GO:0008270">
    <property type="term" value="F:zinc ion binding"/>
    <property type="evidence" value="ECO:0007669"/>
    <property type="project" value="UniProtKB-UniRule"/>
</dbReference>
<dbReference type="EMBL" id="CP013099">
    <property type="protein sequence ID" value="ALP54664.1"/>
    <property type="molecule type" value="Genomic_DNA"/>
</dbReference>
<dbReference type="FunFam" id="3.40.50.620:FF:000093">
    <property type="entry name" value="Glutamyl-Q tRNA(Asp) synthetase"/>
    <property type="match status" value="1"/>
</dbReference>
<reference evidence="10" key="1">
    <citation type="submission" date="2015-10" db="EMBL/GenBank/DDBJ databases">
        <title>Description of Candidatus Tenderia electrophaga gen. nov, sp. nov., an Uncultivated Electroautotroph from a Biocathode Enrichment.</title>
        <authorList>
            <person name="Eddie B.J."/>
            <person name="Malanoski A.P."/>
            <person name="Wang Z."/>
            <person name="Hall R.J."/>
            <person name="Oh S.D."/>
            <person name="Heiner C."/>
            <person name="Lin B."/>
            <person name="Strycharz-Glaven S.M."/>
        </authorList>
    </citation>
    <scope>NUCLEOTIDE SEQUENCE [LARGE SCALE GENOMIC DNA]</scope>
    <source>
        <strain evidence="10">NRL1</strain>
    </source>
</reference>
<evidence type="ECO:0000256" key="1">
    <source>
        <dbReference type="ARBA" id="ARBA00022598"/>
    </source>
</evidence>
<evidence type="ECO:0000256" key="5">
    <source>
        <dbReference type="ARBA" id="ARBA00022840"/>
    </source>
</evidence>
<gene>
    <name evidence="7" type="primary">gluQ</name>
    <name evidence="10" type="ORF">Tel_16750</name>
</gene>
<keyword evidence="5 7" id="KW-0067">ATP-binding</keyword>
<dbReference type="InterPro" id="IPR014729">
    <property type="entry name" value="Rossmann-like_a/b/a_fold"/>
</dbReference>
<feature type="binding site" evidence="7">
    <location>
        <position position="239"/>
    </location>
    <ligand>
        <name>ATP</name>
        <dbReference type="ChEBI" id="CHEBI:30616"/>
    </ligand>
</feature>
<dbReference type="PANTHER" id="PTHR43311">
    <property type="entry name" value="GLUTAMATE--TRNA LIGASE"/>
    <property type="match status" value="1"/>
</dbReference>
<keyword evidence="8" id="KW-0648">Protein biosynthesis</keyword>
<keyword evidence="11" id="KW-1185">Reference proteome</keyword>
<feature type="binding site" evidence="7">
    <location>
        <position position="46"/>
    </location>
    <ligand>
        <name>L-glutamate</name>
        <dbReference type="ChEBI" id="CHEBI:29985"/>
    </ligand>
</feature>
<dbReference type="Gene3D" id="3.40.50.620">
    <property type="entry name" value="HUPs"/>
    <property type="match status" value="1"/>
</dbReference>
<feature type="binding site" evidence="7">
    <location>
        <position position="198"/>
    </location>
    <ligand>
        <name>L-glutamate</name>
        <dbReference type="ChEBI" id="CHEBI:29985"/>
    </ligand>
</feature>
<feature type="domain" description="Glutamyl/glutaminyl-tRNA synthetase class Ib catalytic" evidence="9">
    <location>
        <begin position="8"/>
        <end position="248"/>
    </location>
</feature>
<dbReference type="KEGG" id="tee:Tel_16750"/>
<dbReference type="InterPro" id="IPR020058">
    <property type="entry name" value="Glu/Gln-tRNA-synth_Ib_cat-dom"/>
</dbReference>
<dbReference type="Proteomes" id="UP000055136">
    <property type="component" value="Chromosome"/>
</dbReference>
<evidence type="ECO:0000259" key="9">
    <source>
        <dbReference type="Pfam" id="PF00749"/>
    </source>
</evidence>
<dbReference type="PRINTS" id="PR00987">
    <property type="entry name" value="TRNASYNTHGLU"/>
</dbReference>
<keyword evidence="6 7" id="KW-0030">Aminoacyl-tRNA synthetase</keyword>
<dbReference type="AlphaFoldDB" id="A0A0S2THQ4"/>
<dbReference type="NCBIfam" id="NF004314">
    <property type="entry name" value="PRK05710.1-3"/>
    <property type="match status" value="1"/>
</dbReference>
<organism evidence="10 11">
    <name type="scientific">Candidatus Tenderia electrophaga</name>
    <dbReference type="NCBI Taxonomy" id="1748243"/>
    <lineage>
        <taxon>Bacteria</taxon>
        <taxon>Pseudomonadati</taxon>
        <taxon>Pseudomonadota</taxon>
        <taxon>Gammaproteobacteria</taxon>
        <taxon>Candidatus Tenderiales</taxon>
        <taxon>Candidatus Tenderiaceae</taxon>
        <taxon>Candidatus Tenderia</taxon>
    </lineage>
</organism>
<evidence type="ECO:0000256" key="2">
    <source>
        <dbReference type="ARBA" id="ARBA00022723"/>
    </source>
</evidence>
<keyword evidence="4 7" id="KW-0862">Zinc</keyword>
<accession>A0A0S2THQ4</accession>
<proteinExistence type="inferred from homology"/>
<dbReference type="GO" id="GO:0004818">
    <property type="term" value="F:glutamate-tRNA ligase activity"/>
    <property type="evidence" value="ECO:0007669"/>
    <property type="project" value="TreeGrafter"/>
</dbReference>
<sequence>MSQHIEYRGRFAPSPTGALHFGSMVAAVGSYLQARQQGGRWLVRMEDLDPPRETPGAAAAILRALERFGLHWDEHVLYQSQRSEVYRTALQGLSAQGRVYACGCSRREIAANAIAGRYGPIYQGMCRDGLAKDKQPRALRVLTHDTPISFDDALLGHFEQRIESEIGDFVVRRADRLFAYQLAVVVDDAEQHITEVVRGADLLDNTPRQIHLQRLLGVPTPRYAHLPVAVTVDGQKLSKQTGAASIHEQRPQTVLVQVLRFLNQQPPRELVDAQLDELWHWAITHWRLEQVPRKNQPASLFQT</sequence>
<evidence type="ECO:0000256" key="8">
    <source>
        <dbReference type="RuleBase" id="RU363037"/>
    </source>
</evidence>
<keyword evidence="2 7" id="KW-0479">Metal-binding</keyword>
<feature type="binding site" evidence="7">
    <location>
        <position position="104"/>
    </location>
    <ligand>
        <name>Zn(2+)</name>
        <dbReference type="ChEBI" id="CHEBI:29105"/>
    </ligand>
</feature>
<evidence type="ECO:0000313" key="11">
    <source>
        <dbReference type="Proteomes" id="UP000055136"/>
    </source>
</evidence>
<name>A0A0S2THQ4_9GAMM</name>
<evidence type="ECO:0000256" key="3">
    <source>
        <dbReference type="ARBA" id="ARBA00022741"/>
    </source>
</evidence>
<feature type="binding site" evidence="7">
    <location>
        <position position="122"/>
    </location>
    <ligand>
        <name>Zn(2+)</name>
        <dbReference type="ChEBI" id="CHEBI:29105"/>
    </ligand>
</feature>
<feature type="binding site" evidence="7">
    <location>
        <position position="126"/>
    </location>
    <ligand>
        <name>Zn(2+)</name>
        <dbReference type="ChEBI" id="CHEBI:29105"/>
    </ligand>
</feature>
<protein>
    <recommendedName>
        <fullName evidence="7">Glutamyl-Q tRNA(Asp) synthetase</fullName>
        <shortName evidence="7">Glu-Q-RSs</shortName>
        <ecNumber evidence="7">6.1.1.-</ecNumber>
    </recommendedName>
</protein>
<dbReference type="SUPFAM" id="SSF52374">
    <property type="entry name" value="Nucleotidylyl transferase"/>
    <property type="match status" value="1"/>
</dbReference>
<feature type="binding site" evidence="7">
    <location>
        <begin position="10"/>
        <end position="14"/>
    </location>
    <ligand>
        <name>L-glutamate</name>
        <dbReference type="ChEBI" id="CHEBI:29985"/>
    </ligand>
</feature>
<dbReference type="GO" id="GO:0006400">
    <property type="term" value="P:tRNA modification"/>
    <property type="evidence" value="ECO:0007669"/>
    <property type="project" value="InterPro"/>
</dbReference>
<dbReference type="GO" id="GO:0005829">
    <property type="term" value="C:cytosol"/>
    <property type="evidence" value="ECO:0007669"/>
    <property type="project" value="TreeGrafter"/>
</dbReference>
<dbReference type="STRING" id="1748243.Tel_16750"/>
<evidence type="ECO:0000256" key="7">
    <source>
        <dbReference type="HAMAP-Rule" id="MF_01428"/>
    </source>
</evidence>
<dbReference type="HAMAP" id="MF_01428">
    <property type="entry name" value="Glu_Q_tRNA_synth"/>
    <property type="match status" value="1"/>
</dbReference>
<keyword evidence="3 7" id="KW-0547">Nucleotide-binding</keyword>
<comment type="cofactor">
    <cofactor evidence="7">
        <name>Zn(2+)</name>
        <dbReference type="ChEBI" id="CHEBI:29105"/>
    </cofactor>
    <text evidence="7">Binds 1 zinc ion per subunit.</text>
</comment>
<evidence type="ECO:0000313" key="10">
    <source>
        <dbReference type="EMBL" id="ALP54664.1"/>
    </source>
</evidence>
<feature type="binding site" evidence="7">
    <location>
        <position position="102"/>
    </location>
    <ligand>
        <name>Zn(2+)</name>
        <dbReference type="ChEBI" id="CHEBI:29105"/>
    </ligand>
</feature>
<dbReference type="GO" id="GO:0005524">
    <property type="term" value="F:ATP binding"/>
    <property type="evidence" value="ECO:0007669"/>
    <property type="project" value="UniProtKB-KW"/>
</dbReference>
<keyword evidence="1 7" id="KW-0436">Ligase</keyword>
<feature type="short sequence motif" description="'KMSKS' region" evidence="7">
    <location>
        <begin position="236"/>
        <end position="240"/>
    </location>
</feature>
<dbReference type="InterPro" id="IPR000924">
    <property type="entry name" value="Glu/Gln-tRNA-synth"/>
</dbReference>